<organism evidence="1 2">
    <name type="scientific">Clostridium fungisolvens</name>
    <dbReference type="NCBI Taxonomy" id="1604897"/>
    <lineage>
        <taxon>Bacteria</taxon>
        <taxon>Bacillati</taxon>
        <taxon>Bacillota</taxon>
        <taxon>Clostridia</taxon>
        <taxon>Eubacteriales</taxon>
        <taxon>Clostridiaceae</taxon>
        <taxon>Clostridium</taxon>
    </lineage>
</organism>
<dbReference type="InterPro" id="IPR024211">
    <property type="entry name" value="DUF3841"/>
</dbReference>
<evidence type="ECO:0000313" key="1">
    <source>
        <dbReference type="EMBL" id="GFP76416.1"/>
    </source>
</evidence>
<accession>A0A6V8SI50</accession>
<proteinExistence type="predicted"/>
<dbReference type="Proteomes" id="UP000580568">
    <property type="component" value="Unassembled WGS sequence"/>
</dbReference>
<protein>
    <recommendedName>
        <fullName evidence="3">DUF3841 domain-containing protein</fullName>
    </recommendedName>
</protein>
<evidence type="ECO:0000313" key="2">
    <source>
        <dbReference type="Proteomes" id="UP000580568"/>
    </source>
</evidence>
<sequence>MKLWTIQSESVYTKFKDTGILQADEKFIYKDMIFHYNWMVKQMKKRVGLATSQEIKYPIWAWYQWRGVKQKKPDLRFSGHLERGARGVILELEVEPESVLLSDFDEFNNVLNYGYIADNEEDFDKFYVDLEKSGYCHYDLQRDDKKNDILSKFKLKFYKSWEKVFDLECEKNEEWSGKKENQSIQATMWEVKWNQIVSVKHFIAK</sequence>
<evidence type="ECO:0008006" key="3">
    <source>
        <dbReference type="Google" id="ProtNLM"/>
    </source>
</evidence>
<dbReference type="AlphaFoldDB" id="A0A6V8SI50"/>
<dbReference type="Pfam" id="PF12952">
    <property type="entry name" value="DUF3841"/>
    <property type="match status" value="1"/>
</dbReference>
<name>A0A6V8SI50_9CLOT</name>
<reference evidence="1 2" key="1">
    <citation type="submission" date="2020-07" db="EMBL/GenBank/DDBJ databases">
        <title>A new beta-1,3-glucan-decomposing anaerobic bacterium isolated from anoxic soil subjected to biological soil disinfestation.</title>
        <authorList>
            <person name="Ueki A."/>
            <person name="Tonouchi A."/>
        </authorList>
    </citation>
    <scope>NUCLEOTIDE SEQUENCE [LARGE SCALE GENOMIC DNA]</scope>
    <source>
        <strain evidence="1 2">TW1</strain>
    </source>
</reference>
<gene>
    <name evidence="1" type="ORF">bsdtw1_02518</name>
</gene>
<dbReference type="EMBL" id="BLZR01000001">
    <property type="protein sequence ID" value="GFP76416.1"/>
    <property type="molecule type" value="Genomic_DNA"/>
</dbReference>
<comment type="caution">
    <text evidence="1">The sequence shown here is derived from an EMBL/GenBank/DDBJ whole genome shotgun (WGS) entry which is preliminary data.</text>
</comment>
<keyword evidence="2" id="KW-1185">Reference proteome</keyword>
<dbReference type="RefSeq" id="WP_183277843.1">
    <property type="nucleotide sequence ID" value="NZ_BLZR01000001.1"/>
</dbReference>